<name>A0A832I2E9_UNCEI</name>
<sequence>MNQDALLIAAVLAGVVAVALFLRRGRDERVGPPGDADEAADGAAARDDAASGPLGGDARLVLESDGHVWLPGLRGLRRVWLGSEDADPALTAAGYLSREEFEKRRALARLRGDSAGLLGDTFQPGDFTAARVVRGAAGAEPWRLEALGPDGEYVSFGFETQSSAEAALGLLEEHGVVRRPPGEDGEPVPASPGDFEEARRRAEETELALGAEPPLDEDRR</sequence>
<keyword evidence="2" id="KW-0472">Membrane</keyword>
<keyword evidence="2" id="KW-1133">Transmembrane helix</keyword>
<evidence type="ECO:0000256" key="1">
    <source>
        <dbReference type="SAM" id="MobiDB-lite"/>
    </source>
</evidence>
<accession>A0A832I2E9</accession>
<gene>
    <name evidence="3" type="ORF">ENR23_10880</name>
</gene>
<proteinExistence type="predicted"/>
<dbReference type="EMBL" id="DSQF01000022">
    <property type="protein sequence ID" value="HGZ43904.1"/>
    <property type="molecule type" value="Genomic_DNA"/>
</dbReference>
<comment type="caution">
    <text evidence="3">The sequence shown here is derived from an EMBL/GenBank/DDBJ whole genome shotgun (WGS) entry which is preliminary data.</text>
</comment>
<feature type="transmembrane region" description="Helical" evidence="2">
    <location>
        <begin position="6"/>
        <end position="22"/>
    </location>
</feature>
<reference evidence="3" key="1">
    <citation type="journal article" date="2020" name="mSystems">
        <title>Genome- and Community-Level Interaction Insights into Carbon Utilization and Element Cycling Functions of Hydrothermarchaeota in Hydrothermal Sediment.</title>
        <authorList>
            <person name="Zhou Z."/>
            <person name="Liu Y."/>
            <person name="Xu W."/>
            <person name="Pan J."/>
            <person name="Luo Z.H."/>
            <person name="Li M."/>
        </authorList>
    </citation>
    <scope>NUCLEOTIDE SEQUENCE [LARGE SCALE GENOMIC DNA]</scope>
    <source>
        <strain evidence="3">SpSt-381</strain>
    </source>
</reference>
<protein>
    <submittedName>
        <fullName evidence="3">Uncharacterized protein</fullName>
    </submittedName>
</protein>
<evidence type="ECO:0000256" key="2">
    <source>
        <dbReference type="SAM" id="Phobius"/>
    </source>
</evidence>
<keyword evidence="2" id="KW-0812">Transmembrane</keyword>
<feature type="region of interest" description="Disordered" evidence="1">
    <location>
        <begin position="29"/>
        <end position="51"/>
    </location>
</feature>
<dbReference type="AlphaFoldDB" id="A0A832I2E9"/>
<organism evidence="3">
    <name type="scientific">Eiseniibacteriota bacterium</name>
    <dbReference type="NCBI Taxonomy" id="2212470"/>
    <lineage>
        <taxon>Bacteria</taxon>
        <taxon>Candidatus Eiseniibacteriota</taxon>
    </lineage>
</organism>
<evidence type="ECO:0000313" key="3">
    <source>
        <dbReference type="EMBL" id="HGZ43904.1"/>
    </source>
</evidence>
<feature type="region of interest" description="Disordered" evidence="1">
    <location>
        <begin position="177"/>
        <end position="220"/>
    </location>
</feature>